<dbReference type="AlphaFoldDB" id="A0A4R4K2H9"/>
<dbReference type="Proteomes" id="UP000295598">
    <property type="component" value="Unassembled WGS sequence"/>
</dbReference>
<name>A0A4R4K2H9_9GAMM</name>
<proteinExistence type="predicted"/>
<keyword evidence="1" id="KW-0472">Membrane</keyword>
<keyword evidence="1" id="KW-0812">Transmembrane</keyword>
<evidence type="ECO:0000313" key="2">
    <source>
        <dbReference type="EMBL" id="TDB60722.1"/>
    </source>
</evidence>
<dbReference type="EMBL" id="PUJY01000007">
    <property type="protein sequence ID" value="TDB60722.1"/>
    <property type="molecule type" value="Genomic_DNA"/>
</dbReference>
<evidence type="ECO:0000313" key="3">
    <source>
        <dbReference type="Proteomes" id="UP000295598"/>
    </source>
</evidence>
<accession>A0A4R4K2H9</accession>
<keyword evidence="1" id="KW-1133">Transmembrane helix</keyword>
<protein>
    <submittedName>
        <fullName evidence="2">Uncharacterized protein</fullName>
    </submittedName>
</protein>
<evidence type="ECO:0000256" key="1">
    <source>
        <dbReference type="SAM" id="Phobius"/>
    </source>
</evidence>
<feature type="transmembrane region" description="Helical" evidence="1">
    <location>
        <begin position="28"/>
        <end position="45"/>
    </location>
</feature>
<gene>
    <name evidence="2" type="ORF">C5467_06530</name>
</gene>
<organism evidence="2 3">
    <name type="scientific">Photorhabdus khanii subsp. guanajuatensis</name>
    <dbReference type="NCBI Taxonomy" id="2100166"/>
    <lineage>
        <taxon>Bacteria</taxon>
        <taxon>Pseudomonadati</taxon>
        <taxon>Pseudomonadota</taxon>
        <taxon>Gammaproteobacteria</taxon>
        <taxon>Enterobacterales</taxon>
        <taxon>Morganellaceae</taxon>
        <taxon>Photorhabdus</taxon>
    </lineage>
</organism>
<reference evidence="2 3" key="1">
    <citation type="journal article" date="2019" name="Int. J. Syst. Evol. Microbiol.">
        <title>Photorhabdus khanii subsp. guanajuatensis subsp. nov., isolated from Heterorhabditis atacamensis, and Photorhabdus luminescens subsp. mexicana subsp. nov., isolated from Heterorhabditis mexicana entomopathogenic nematodes.</title>
        <authorList>
            <person name="Machado R.A.R."/>
            <person name="Bruno P."/>
            <person name="Arce C.C.M."/>
            <person name="Liechti N."/>
            <person name="Kohler A."/>
            <person name="Bernal J."/>
            <person name="Bruggmann R."/>
            <person name="Turlings T.C.J."/>
        </authorList>
    </citation>
    <scope>NUCLEOTIDE SEQUENCE [LARGE SCALE GENOMIC DNA]</scope>
    <source>
        <strain evidence="2 3">MEX20-17</strain>
    </source>
</reference>
<sequence length="114" mass="13712">MLTINYWWKRIMDYTDIIISTKSSWLDILYYYFFSIIMLFILFIVKRIVEESSNNIFIVFGVIFVLILSSIQLILTGYEYDIPYFINFKSESIKFGGIIFSILYAFLMPRKYSK</sequence>
<feature type="transmembrane region" description="Helical" evidence="1">
    <location>
        <begin position="57"/>
        <end position="80"/>
    </location>
</feature>
<comment type="caution">
    <text evidence="2">The sequence shown here is derived from an EMBL/GenBank/DDBJ whole genome shotgun (WGS) entry which is preliminary data.</text>
</comment>
<feature type="transmembrane region" description="Helical" evidence="1">
    <location>
        <begin position="92"/>
        <end position="109"/>
    </location>
</feature>